<dbReference type="InterPro" id="IPR024344">
    <property type="entry name" value="MDMPI_metal-binding"/>
</dbReference>
<dbReference type="AlphaFoldDB" id="A0A5C8NGN5"/>
<dbReference type="Proteomes" id="UP000321571">
    <property type="component" value="Unassembled WGS sequence"/>
</dbReference>
<gene>
    <name evidence="2" type="ORF">FHP06_13145</name>
</gene>
<reference evidence="2 3" key="1">
    <citation type="submission" date="2019-06" db="EMBL/GenBank/DDBJ databases">
        <title>Aeromicrobium sp. nov., isolated from a maize field.</title>
        <authorList>
            <person name="Lin S.-Y."/>
            <person name="Tsai C.-F."/>
            <person name="Young C.-C."/>
        </authorList>
    </citation>
    <scope>NUCLEOTIDE SEQUENCE [LARGE SCALE GENOMIC DNA]</scope>
    <source>
        <strain evidence="2 3">CC-CFT486</strain>
    </source>
</reference>
<proteinExistence type="predicted"/>
<organism evidence="2 3">
    <name type="scientific">Aeromicrobium terrae</name>
    <dbReference type="NCBI Taxonomy" id="2498846"/>
    <lineage>
        <taxon>Bacteria</taxon>
        <taxon>Bacillati</taxon>
        <taxon>Actinomycetota</taxon>
        <taxon>Actinomycetes</taxon>
        <taxon>Propionibacteriales</taxon>
        <taxon>Nocardioidaceae</taxon>
        <taxon>Aeromicrobium</taxon>
    </lineage>
</organism>
<dbReference type="InterPro" id="IPR017517">
    <property type="entry name" value="Maleyloyr_isom"/>
</dbReference>
<evidence type="ECO:0000313" key="2">
    <source>
        <dbReference type="EMBL" id="TXL57718.1"/>
    </source>
</evidence>
<accession>A0A5C8NGN5</accession>
<dbReference type="OrthoDB" id="113180at2"/>
<dbReference type="NCBIfam" id="TIGR03083">
    <property type="entry name" value="maleylpyruvate isomerase family mycothiol-dependent enzyme"/>
    <property type="match status" value="1"/>
</dbReference>
<dbReference type="Pfam" id="PF11716">
    <property type="entry name" value="MDMPI_N"/>
    <property type="match status" value="1"/>
</dbReference>
<dbReference type="SUPFAM" id="SSF109854">
    <property type="entry name" value="DinB/YfiT-like putative metalloenzymes"/>
    <property type="match status" value="1"/>
</dbReference>
<keyword evidence="3" id="KW-1185">Reference proteome</keyword>
<evidence type="ECO:0000259" key="1">
    <source>
        <dbReference type="Pfam" id="PF11716"/>
    </source>
</evidence>
<dbReference type="EMBL" id="VDUX01000006">
    <property type="protein sequence ID" value="TXL57718.1"/>
    <property type="molecule type" value="Genomic_DNA"/>
</dbReference>
<dbReference type="InterPro" id="IPR017518">
    <property type="entry name" value="CHP03084"/>
</dbReference>
<name>A0A5C8NGN5_9ACTN</name>
<dbReference type="InterPro" id="IPR034660">
    <property type="entry name" value="DinB/YfiT-like"/>
</dbReference>
<dbReference type="RefSeq" id="WP_147687243.1">
    <property type="nucleotide sequence ID" value="NZ_VDUX01000006.1"/>
</dbReference>
<evidence type="ECO:0000313" key="3">
    <source>
        <dbReference type="Proteomes" id="UP000321571"/>
    </source>
</evidence>
<comment type="caution">
    <text evidence="2">The sequence shown here is derived from an EMBL/GenBank/DDBJ whole genome shotgun (WGS) entry which is preliminary data.</text>
</comment>
<dbReference type="GO" id="GO:0046872">
    <property type="term" value="F:metal ion binding"/>
    <property type="evidence" value="ECO:0007669"/>
    <property type="project" value="InterPro"/>
</dbReference>
<protein>
    <submittedName>
        <fullName evidence="2">TIGR03084 family protein</fullName>
    </submittedName>
</protein>
<dbReference type="Gene3D" id="1.20.120.450">
    <property type="entry name" value="dinb family like domain"/>
    <property type="match status" value="1"/>
</dbReference>
<feature type="domain" description="Mycothiol-dependent maleylpyruvate isomerase metal-binding" evidence="1">
    <location>
        <begin position="12"/>
        <end position="148"/>
    </location>
</feature>
<dbReference type="NCBIfam" id="TIGR03084">
    <property type="entry name" value="TIGR03084 family metal-binding protein"/>
    <property type="match status" value="1"/>
</dbReference>
<sequence>MTDVRTSVIADLEAEGAQLESWVAPLDAAAWDTVTTPEGWTIRHQVGHLAWTDEASLLAIHDPEAFGESLKLAAANPEHYVDEGAEEWAKLEPAEILERWREGRTRLATSLAEVPDGEKIGWYGPPMAPTSMATARIMETWAHSHDVAESLGITPPQTDRCKHVCHLGVRTRGFAYLMRGEQAPDVEIHVALTGPSGDLWTWGSVEAEQRVTGSGYDFALLATRRRHVEDVDVHAEGDDAAHWLTIIQAFAGLPGNDPQRLADR</sequence>